<dbReference type="SUPFAM" id="SSF53448">
    <property type="entry name" value="Nucleotide-diphospho-sugar transferases"/>
    <property type="match status" value="1"/>
</dbReference>
<keyword evidence="6" id="KW-1185">Reference proteome</keyword>
<dbReference type="InterPro" id="IPR029044">
    <property type="entry name" value="Nucleotide-diphossugar_trans"/>
</dbReference>
<feature type="region of interest" description="Disordered" evidence="4">
    <location>
        <begin position="1"/>
        <end position="27"/>
    </location>
</feature>
<dbReference type="PANTHER" id="PTHR13778:SF47">
    <property type="entry name" value="LIPOPOLYSACCHARIDE 1,3-GALACTOSYLTRANSFERASE"/>
    <property type="match status" value="1"/>
</dbReference>
<comment type="caution">
    <text evidence="5">The sequence shown here is derived from an EMBL/GenBank/DDBJ whole genome shotgun (WGS) entry which is preliminary data.</text>
</comment>
<accession>A0ABW9S486</accession>
<dbReference type="InterPro" id="IPR050748">
    <property type="entry name" value="Glycosyltrans_8_dom-fam"/>
</dbReference>
<proteinExistence type="predicted"/>
<keyword evidence="2" id="KW-0808">Transferase</keyword>
<dbReference type="InterPro" id="IPR002495">
    <property type="entry name" value="Glyco_trans_8"/>
</dbReference>
<evidence type="ECO:0000313" key="6">
    <source>
        <dbReference type="Proteomes" id="UP000443070"/>
    </source>
</evidence>
<evidence type="ECO:0008006" key="7">
    <source>
        <dbReference type="Google" id="ProtNLM"/>
    </source>
</evidence>
<reference evidence="5 6" key="1">
    <citation type="journal article" date="2019" name="Nat. Med.">
        <title>A library of human gut bacterial isolates paired with longitudinal multiomics data enables mechanistic microbiome research.</title>
        <authorList>
            <person name="Poyet M."/>
            <person name="Groussin M."/>
            <person name="Gibbons S.M."/>
            <person name="Avila-Pacheco J."/>
            <person name="Jiang X."/>
            <person name="Kearney S.M."/>
            <person name="Perrotta A.R."/>
            <person name="Berdy B."/>
            <person name="Zhao S."/>
            <person name="Lieberman T.D."/>
            <person name="Swanson P.K."/>
            <person name="Smith M."/>
            <person name="Roesemann S."/>
            <person name="Alexander J.E."/>
            <person name="Rich S.A."/>
            <person name="Livny J."/>
            <person name="Vlamakis H."/>
            <person name="Clish C."/>
            <person name="Bullock K."/>
            <person name="Deik A."/>
            <person name="Scott J."/>
            <person name="Pierce K.A."/>
            <person name="Xavier R.J."/>
            <person name="Alm E.J."/>
        </authorList>
    </citation>
    <scope>NUCLEOTIDE SEQUENCE [LARGE SCALE GENOMIC DNA]</scope>
    <source>
        <strain evidence="5 6">BIOML-A3</strain>
    </source>
</reference>
<dbReference type="CDD" id="cd04194">
    <property type="entry name" value="GT8_A4GalT_like"/>
    <property type="match status" value="1"/>
</dbReference>
<sequence length="337" mass="39298">MNKFFKGGVAAEQKAAKTEKDRTGKERRRKVAERIHIGFGIDKNFGRFAGITITSLAHNNIANELIIHIVYDEILPEDMDRLKKTEQLYRNLQLHFYQITSTEGMTFIVPPGHITQAMYYRYLFAEMLPPEITKILYLDADIICKGDILPLWQTDLEGRVLGAVRDWGEAKSCGRIGLKNGRYFNSGVLLMDLVKWRQQKLTQKLFQWLEQLGDTKILWGDQDALNGVIDGDFVELPKKYNCIIINNTLLKADPEDVIVHYIDYIKPWHIYCLDSEEKKLYWRYVQKSLWDDLQLLDGHTVDTTVMTARVLYKEGSYEKAVSYYEALLKYFLKDKYT</sequence>
<evidence type="ECO:0000256" key="3">
    <source>
        <dbReference type="ARBA" id="ARBA00022723"/>
    </source>
</evidence>
<dbReference type="Gene3D" id="3.90.550.10">
    <property type="entry name" value="Spore Coat Polysaccharide Biosynthesis Protein SpsA, Chain A"/>
    <property type="match status" value="1"/>
</dbReference>
<dbReference type="EMBL" id="WNBW01000011">
    <property type="protein sequence ID" value="MTU04740.1"/>
    <property type="molecule type" value="Genomic_DNA"/>
</dbReference>
<dbReference type="Pfam" id="PF01501">
    <property type="entry name" value="Glyco_transf_8"/>
    <property type="match status" value="1"/>
</dbReference>
<dbReference type="Proteomes" id="UP000443070">
    <property type="component" value="Unassembled WGS sequence"/>
</dbReference>
<evidence type="ECO:0000313" key="5">
    <source>
        <dbReference type="EMBL" id="MTU04740.1"/>
    </source>
</evidence>
<feature type="compositionally biased region" description="Basic and acidic residues" evidence="4">
    <location>
        <begin position="14"/>
        <end position="24"/>
    </location>
</feature>
<evidence type="ECO:0000256" key="2">
    <source>
        <dbReference type="ARBA" id="ARBA00022679"/>
    </source>
</evidence>
<protein>
    <recommendedName>
        <fullName evidence="7">Glycosyltransferase family 8 protein</fullName>
    </recommendedName>
</protein>
<keyword evidence="1" id="KW-0328">Glycosyltransferase</keyword>
<evidence type="ECO:0000256" key="1">
    <source>
        <dbReference type="ARBA" id="ARBA00022676"/>
    </source>
</evidence>
<name>A0ABW9S486_9FIRM</name>
<evidence type="ECO:0000256" key="4">
    <source>
        <dbReference type="SAM" id="MobiDB-lite"/>
    </source>
</evidence>
<keyword evidence="3" id="KW-0479">Metal-binding</keyword>
<organism evidence="5 6">
    <name type="scientific">Phascolarctobacterium faecium</name>
    <dbReference type="NCBI Taxonomy" id="33025"/>
    <lineage>
        <taxon>Bacteria</taxon>
        <taxon>Bacillati</taxon>
        <taxon>Bacillota</taxon>
        <taxon>Negativicutes</taxon>
        <taxon>Acidaminococcales</taxon>
        <taxon>Acidaminococcaceae</taxon>
        <taxon>Phascolarctobacterium</taxon>
    </lineage>
</organism>
<gene>
    <name evidence="5" type="ORF">GMD18_10070</name>
</gene>
<dbReference type="PANTHER" id="PTHR13778">
    <property type="entry name" value="GLYCOSYLTRANSFERASE 8 DOMAIN-CONTAINING PROTEIN"/>
    <property type="match status" value="1"/>
</dbReference>